<evidence type="ECO:0000256" key="4">
    <source>
        <dbReference type="ARBA" id="ARBA00023015"/>
    </source>
</evidence>
<comment type="function">
    <text evidence="7">May play the central regulatory role in sporulation. It may be an element of the effector pathway responsible for the activation of sporulation genes in response to nutritional stress. Spo0A may act in concert with spo0H (a sigma factor) to control the expression of some genes that are critical to the sporulation process.</text>
</comment>
<evidence type="ECO:0000256" key="8">
    <source>
        <dbReference type="PROSITE-ProRule" id="PRU00169"/>
    </source>
</evidence>
<evidence type="ECO:0000259" key="11">
    <source>
        <dbReference type="PROSITE" id="PS51755"/>
    </source>
</evidence>
<dbReference type="InterPro" id="IPR001867">
    <property type="entry name" value="OmpR/PhoB-type_DNA-bd"/>
</dbReference>
<reference evidence="12 13" key="1">
    <citation type="journal article" date="2021" name="Int. J. Syst. Evol. Microbiol.">
        <title>Clostridium zeae sp. nov., isolated from corn silage.</title>
        <authorList>
            <person name="Kobayashi H."/>
            <person name="Tanizawa Y."/>
            <person name="Yagura M."/>
            <person name="Sakamoto M."/>
            <person name="Ohkuma M."/>
            <person name="Tohno M."/>
        </authorList>
    </citation>
    <scope>NUCLEOTIDE SEQUENCE [LARGE SCALE GENOMIC DNA]</scope>
    <source>
        <strain evidence="12 13">CSC2</strain>
    </source>
</reference>
<dbReference type="SUPFAM" id="SSF52172">
    <property type="entry name" value="CheY-like"/>
    <property type="match status" value="1"/>
</dbReference>
<dbReference type="PROSITE" id="PS50110">
    <property type="entry name" value="RESPONSE_REGULATORY"/>
    <property type="match status" value="1"/>
</dbReference>
<dbReference type="Gene3D" id="6.10.250.690">
    <property type="match status" value="1"/>
</dbReference>
<keyword evidence="13" id="KW-1185">Reference proteome</keyword>
<dbReference type="InterPro" id="IPR036388">
    <property type="entry name" value="WH-like_DNA-bd_sf"/>
</dbReference>
<comment type="caution">
    <text evidence="12">The sequence shown here is derived from an EMBL/GenBank/DDBJ whole genome shotgun (WGS) entry which is preliminary data.</text>
</comment>
<dbReference type="InterPro" id="IPR011006">
    <property type="entry name" value="CheY-like_superfamily"/>
</dbReference>
<feature type="modified residue" description="4-aspartylphosphate" evidence="8">
    <location>
        <position position="52"/>
    </location>
</feature>
<dbReference type="CDD" id="cd00383">
    <property type="entry name" value="trans_reg_C"/>
    <property type="match status" value="1"/>
</dbReference>
<dbReference type="Gene3D" id="3.40.50.2300">
    <property type="match status" value="1"/>
</dbReference>
<dbReference type="Pfam" id="PF00072">
    <property type="entry name" value="Response_reg"/>
    <property type="match status" value="1"/>
</dbReference>
<dbReference type="PANTHER" id="PTHR48111">
    <property type="entry name" value="REGULATOR OF RPOS"/>
    <property type="match status" value="1"/>
</dbReference>
<gene>
    <name evidence="12" type="ORF">CSC2_26200</name>
</gene>
<evidence type="ECO:0000313" key="13">
    <source>
        <dbReference type="Proteomes" id="UP000663802"/>
    </source>
</evidence>
<dbReference type="Gene3D" id="1.10.10.10">
    <property type="entry name" value="Winged helix-like DNA-binding domain superfamily/Winged helix DNA-binding domain"/>
    <property type="match status" value="1"/>
</dbReference>
<evidence type="ECO:0000259" key="10">
    <source>
        <dbReference type="PROSITE" id="PS50110"/>
    </source>
</evidence>
<dbReference type="InterPro" id="IPR001789">
    <property type="entry name" value="Sig_transdc_resp-reg_receiver"/>
</dbReference>
<evidence type="ECO:0000256" key="5">
    <source>
        <dbReference type="ARBA" id="ARBA00023125"/>
    </source>
</evidence>
<sequence>MAHILICDDDMAVHSSLGIYLEADNFLYTSVYDGRESLRKSLENDFDLIILDIMMPHLSGIEVCKEIRKVSKVPIIMLTAKGEEIDILLGLELGADDYIVKPFNPREVVARVKTVLRRLEDVSIKKKSAVIKFQELEVNASIYKLTLENSSINATPKEIEILFMLLSNPGVVLSRDELLNEIWGADYTYVDRRTIDTHINRIRSHLPREYAERIQSVYGVGYKFEGSL</sequence>
<protein>
    <recommendedName>
        <fullName evidence="1">Stage 0 sporulation protein A homolog</fullName>
    </recommendedName>
</protein>
<evidence type="ECO:0000256" key="2">
    <source>
        <dbReference type="ARBA" id="ARBA00022553"/>
    </source>
</evidence>
<accession>A0ABQ1EBH7</accession>
<evidence type="ECO:0000256" key="7">
    <source>
        <dbReference type="ARBA" id="ARBA00024867"/>
    </source>
</evidence>
<feature type="DNA-binding region" description="OmpR/PhoB-type" evidence="9">
    <location>
        <begin position="128"/>
        <end position="226"/>
    </location>
</feature>
<evidence type="ECO:0000256" key="3">
    <source>
        <dbReference type="ARBA" id="ARBA00023012"/>
    </source>
</evidence>
<keyword evidence="6" id="KW-0804">Transcription</keyword>
<dbReference type="PROSITE" id="PS51755">
    <property type="entry name" value="OMPR_PHOB"/>
    <property type="match status" value="1"/>
</dbReference>
<evidence type="ECO:0000256" key="1">
    <source>
        <dbReference type="ARBA" id="ARBA00018672"/>
    </source>
</evidence>
<dbReference type="GO" id="GO:0003677">
    <property type="term" value="F:DNA binding"/>
    <property type="evidence" value="ECO:0007669"/>
    <property type="project" value="UniProtKB-KW"/>
</dbReference>
<dbReference type="SMART" id="SM00448">
    <property type="entry name" value="REC"/>
    <property type="match status" value="1"/>
</dbReference>
<organism evidence="12 13">
    <name type="scientific">Clostridium zeae</name>
    <dbReference type="NCBI Taxonomy" id="2759022"/>
    <lineage>
        <taxon>Bacteria</taxon>
        <taxon>Bacillati</taxon>
        <taxon>Bacillota</taxon>
        <taxon>Clostridia</taxon>
        <taxon>Eubacteriales</taxon>
        <taxon>Clostridiaceae</taxon>
        <taxon>Clostridium</taxon>
    </lineage>
</organism>
<dbReference type="EMBL" id="BMBA01000002">
    <property type="protein sequence ID" value="GFZ32094.1"/>
    <property type="molecule type" value="Genomic_DNA"/>
</dbReference>
<keyword evidence="4" id="KW-0805">Transcription regulation</keyword>
<evidence type="ECO:0000313" key="12">
    <source>
        <dbReference type="EMBL" id="GFZ32094.1"/>
    </source>
</evidence>
<keyword evidence="5 9" id="KW-0238">DNA-binding</keyword>
<dbReference type="SMART" id="SM00862">
    <property type="entry name" value="Trans_reg_C"/>
    <property type="match status" value="1"/>
</dbReference>
<dbReference type="SUPFAM" id="SSF46894">
    <property type="entry name" value="C-terminal effector domain of the bipartite response regulators"/>
    <property type="match status" value="1"/>
</dbReference>
<dbReference type="Proteomes" id="UP000663802">
    <property type="component" value="Unassembled WGS sequence"/>
</dbReference>
<dbReference type="PANTHER" id="PTHR48111:SF21">
    <property type="entry name" value="DNA-BINDING DUAL MASTER TRANSCRIPTIONAL REGULATOR RPAA"/>
    <property type="match status" value="1"/>
</dbReference>
<keyword evidence="2 8" id="KW-0597">Phosphoprotein</keyword>
<evidence type="ECO:0000256" key="9">
    <source>
        <dbReference type="PROSITE-ProRule" id="PRU01091"/>
    </source>
</evidence>
<keyword evidence="3" id="KW-0902">Two-component regulatory system</keyword>
<dbReference type="InterPro" id="IPR039420">
    <property type="entry name" value="WalR-like"/>
</dbReference>
<name>A0ABQ1EBH7_9CLOT</name>
<dbReference type="InterPro" id="IPR016032">
    <property type="entry name" value="Sig_transdc_resp-reg_C-effctor"/>
</dbReference>
<proteinExistence type="predicted"/>
<feature type="domain" description="Response regulatory" evidence="10">
    <location>
        <begin position="3"/>
        <end position="116"/>
    </location>
</feature>
<evidence type="ECO:0000256" key="6">
    <source>
        <dbReference type="ARBA" id="ARBA00023163"/>
    </source>
</evidence>
<feature type="domain" description="OmpR/PhoB-type" evidence="11">
    <location>
        <begin position="128"/>
        <end position="226"/>
    </location>
</feature>
<dbReference type="Pfam" id="PF00486">
    <property type="entry name" value="Trans_reg_C"/>
    <property type="match status" value="1"/>
</dbReference>
<dbReference type="RefSeq" id="WP_206870368.1">
    <property type="nucleotide sequence ID" value="NZ_BMBA01000002.1"/>
</dbReference>